<dbReference type="Gene3D" id="1.10.10.2910">
    <property type="match status" value="1"/>
</dbReference>
<evidence type="ECO:0000313" key="2">
    <source>
        <dbReference type="EMBL" id="NIH54246.1"/>
    </source>
</evidence>
<evidence type="ECO:0000259" key="1">
    <source>
        <dbReference type="Pfam" id="PF06114"/>
    </source>
</evidence>
<protein>
    <submittedName>
        <fullName evidence="2">Putative transcriptional regulator</fullName>
    </submittedName>
</protein>
<comment type="caution">
    <text evidence="2">The sequence shown here is derived from an EMBL/GenBank/DDBJ whole genome shotgun (WGS) entry which is preliminary data.</text>
</comment>
<dbReference type="Pfam" id="PF06114">
    <property type="entry name" value="Peptidase_M78"/>
    <property type="match status" value="1"/>
</dbReference>
<dbReference type="AlphaFoldDB" id="A0A7X5TT54"/>
<reference evidence="2 3" key="1">
    <citation type="submission" date="2020-02" db="EMBL/GenBank/DDBJ databases">
        <title>Sequencing the genomes of 1000 actinobacteria strains.</title>
        <authorList>
            <person name="Klenk H.-P."/>
        </authorList>
    </citation>
    <scope>NUCLEOTIDE SEQUENCE [LARGE SCALE GENOMIC DNA]</scope>
    <source>
        <strain evidence="2 3">DSM 27960</strain>
    </source>
</reference>
<evidence type="ECO:0000313" key="3">
    <source>
        <dbReference type="Proteomes" id="UP000541033"/>
    </source>
</evidence>
<dbReference type="InterPro" id="IPR010359">
    <property type="entry name" value="IrrE_HExxH"/>
</dbReference>
<dbReference type="RefSeq" id="WP_167150647.1">
    <property type="nucleotide sequence ID" value="NZ_JAAMOX010000002.1"/>
</dbReference>
<dbReference type="Proteomes" id="UP000541033">
    <property type="component" value="Unassembled WGS sequence"/>
</dbReference>
<organism evidence="2 3">
    <name type="scientific">Lysinibacter cavernae</name>
    <dbReference type="NCBI Taxonomy" id="1640652"/>
    <lineage>
        <taxon>Bacteria</taxon>
        <taxon>Bacillati</taxon>
        <taxon>Actinomycetota</taxon>
        <taxon>Actinomycetes</taxon>
        <taxon>Micrococcales</taxon>
        <taxon>Microbacteriaceae</taxon>
        <taxon>Lysinibacter</taxon>
    </lineage>
</organism>
<sequence length="133" mass="15443">MVQYLKEEAKRLRVHVKVAKLAISLRGFYSPAKNTIYVNRSLTQDQRREALAHELAHCFYGHDCTSEFNERQADHRAALLLIDPDLYRQAALLNPHPNFVAIELGVTSHIVQVWQEHWLPQLAAKRREFEDVA</sequence>
<name>A0A7X5TT54_9MICO</name>
<accession>A0A7X5TT54</accession>
<feature type="domain" description="IrrE N-terminal-like" evidence="1">
    <location>
        <begin position="23"/>
        <end position="107"/>
    </location>
</feature>
<dbReference type="EMBL" id="JAAMOX010000002">
    <property type="protein sequence ID" value="NIH54246.1"/>
    <property type="molecule type" value="Genomic_DNA"/>
</dbReference>
<keyword evidence="3" id="KW-1185">Reference proteome</keyword>
<gene>
    <name evidence="2" type="ORF">FHX76_002142</name>
</gene>
<proteinExistence type="predicted"/>